<evidence type="ECO:0000313" key="3">
    <source>
        <dbReference type="EMBL" id="OAP86109.1"/>
    </source>
</evidence>
<dbReference type="Pfam" id="PF00403">
    <property type="entry name" value="HMA"/>
    <property type="match status" value="1"/>
</dbReference>
<dbReference type="Gene3D" id="3.30.70.100">
    <property type="match status" value="1"/>
</dbReference>
<feature type="domain" description="HMA" evidence="2">
    <location>
        <begin position="5"/>
        <end position="74"/>
    </location>
</feature>
<evidence type="ECO:0000259" key="2">
    <source>
        <dbReference type="PROSITE" id="PS50846"/>
    </source>
</evidence>
<reference evidence="3 4" key="1">
    <citation type="submission" date="2016-04" db="EMBL/GenBank/DDBJ databases">
        <title>Peptidophaga gingivicola gen. nov., sp. nov., isolated from human subgingival plaque.</title>
        <authorList>
            <person name="Beall C.J."/>
            <person name="Mokrzan E.M."/>
            <person name="Griffen A.L."/>
            <person name="Leys E.J."/>
        </authorList>
    </citation>
    <scope>NUCLEOTIDE SEQUENCE [LARGE SCALE GENOMIC DNA]</scope>
    <source>
        <strain evidence="3 4">BA112</strain>
    </source>
</reference>
<dbReference type="OrthoDB" id="9813965at2"/>
<dbReference type="InterPro" id="IPR036163">
    <property type="entry name" value="HMA_dom_sf"/>
</dbReference>
<accession>A0A179B404</accession>
<name>A0A179B404_9ACTO</name>
<proteinExistence type="predicted"/>
<gene>
    <name evidence="3" type="ORF">A4H34_02730</name>
</gene>
<keyword evidence="4" id="KW-1185">Reference proteome</keyword>
<dbReference type="RefSeq" id="WP_009197883.1">
    <property type="nucleotide sequence ID" value="NZ_LVZK01000001.1"/>
</dbReference>
<dbReference type="InterPro" id="IPR017969">
    <property type="entry name" value="Heavy-metal-associated_CS"/>
</dbReference>
<dbReference type="EMBL" id="LVZK01000001">
    <property type="protein sequence ID" value="OAP86109.1"/>
    <property type="molecule type" value="Genomic_DNA"/>
</dbReference>
<dbReference type="SUPFAM" id="SSF55008">
    <property type="entry name" value="HMA, heavy metal-associated domain"/>
    <property type="match status" value="1"/>
</dbReference>
<dbReference type="InterPro" id="IPR006121">
    <property type="entry name" value="HMA_dom"/>
</dbReference>
<dbReference type="CDD" id="cd00371">
    <property type="entry name" value="HMA"/>
    <property type="match status" value="1"/>
</dbReference>
<sequence>MTFDRTIELGVTGMTCEHCVSHVTEELKALPDVVNVSVTLAKGGTSKVLVYTNADIPDATLKEAIDEAGGYEVESIVR</sequence>
<dbReference type="PROSITE" id="PS50846">
    <property type="entry name" value="HMA_2"/>
    <property type="match status" value="1"/>
</dbReference>
<comment type="caution">
    <text evidence="3">The sequence shown here is derived from an EMBL/GenBank/DDBJ whole genome shotgun (WGS) entry which is preliminary data.</text>
</comment>
<dbReference type="GO" id="GO:0046872">
    <property type="term" value="F:metal ion binding"/>
    <property type="evidence" value="ECO:0007669"/>
    <property type="project" value="UniProtKB-KW"/>
</dbReference>
<evidence type="ECO:0000256" key="1">
    <source>
        <dbReference type="ARBA" id="ARBA00022723"/>
    </source>
</evidence>
<dbReference type="STRING" id="1823756.A4H34_02730"/>
<keyword evidence="1" id="KW-0479">Metal-binding</keyword>
<evidence type="ECO:0000313" key="4">
    <source>
        <dbReference type="Proteomes" id="UP000078368"/>
    </source>
</evidence>
<dbReference type="PROSITE" id="PS01047">
    <property type="entry name" value="HMA_1"/>
    <property type="match status" value="1"/>
</dbReference>
<dbReference type="AlphaFoldDB" id="A0A179B404"/>
<organism evidence="3 4">
    <name type="scientific">Peptidiphaga gingivicola</name>
    <dbReference type="NCBI Taxonomy" id="2741497"/>
    <lineage>
        <taxon>Bacteria</taxon>
        <taxon>Bacillati</taxon>
        <taxon>Actinomycetota</taxon>
        <taxon>Actinomycetes</taxon>
        <taxon>Actinomycetales</taxon>
        <taxon>Actinomycetaceae</taxon>
        <taxon>Peptidiphaga</taxon>
    </lineage>
</organism>
<dbReference type="Proteomes" id="UP000078368">
    <property type="component" value="Unassembled WGS sequence"/>
</dbReference>
<protein>
    <recommendedName>
        <fullName evidence="2">HMA domain-containing protein</fullName>
    </recommendedName>
</protein>